<dbReference type="Proteomes" id="UP000634136">
    <property type="component" value="Unassembled WGS sequence"/>
</dbReference>
<dbReference type="Gene3D" id="3.80.10.10">
    <property type="entry name" value="Ribonuclease Inhibitor"/>
    <property type="match status" value="1"/>
</dbReference>
<reference evidence="2" key="1">
    <citation type="submission" date="2020-09" db="EMBL/GenBank/DDBJ databases">
        <title>Genome-Enabled Discovery of Anthraquinone Biosynthesis in Senna tora.</title>
        <authorList>
            <person name="Kang S.-H."/>
            <person name="Pandey R.P."/>
            <person name="Lee C.-M."/>
            <person name="Sim J.-S."/>
            <person name="Jeong J.-T."/>
            <person name="Choi B.-S."/>
            <person name="Jung M."/>
            <person name="Ginzburg D."/>
            <person name="Zhao K."/>
            <person name="Won S.Y."/>
            <person name="Oh T.-J."/>
            <person name="Yu Y."/>
            <person name="Kim N.-H."/>
            <person name="Lee O.R."/>
            <person name="Lee T.-H."/>
            <person name="Bashyal P."/>
            <person name="Kim T.-S."/>
            <person name="Lee W.-H."/>
            <person name="Kawkins C."/>
            <person name="Kim C.-K."/>
            <person name="Kim J.S."/>
            <person name="Ahn B.O."/>
            <person name="Rhee S.Y."/>
            <person name="Sohng J.K."/>
        </authorList>
    </citation>
    <scope>NUCLEOTIDE SEQUENCE</scope>
    <source>
        <tissue evidence="2">Leaf</tissue>
    </source>
</reference>
<dbReference type="SMART" id="SM00579">
    <property type="entry name" value="FBD"/>
    <property type="match status" value="1"/>
</dbReference>
<name>A0A834TI02_9FABA</name>
<dbReference type="PANTHER" id="PTHR31900:SF32">
    <property type="entry name" value="F-BOX_RNI_FBD-LIKE DOMAIN PROTEIN"/>
    <property type="match status" value="1"/>
</dbReference>
<evidence type="ECO:0000313" key="2">
    <source>
        <dbReference type="EMBL" id="KAF7822567.1"/>
    </source>
</evidence>
<dbReference type="PANTHER" id="PTHR31900">
    <property type="entry name" value="F-BOX/RNI SUPERFAMILY PROTEIN-RELATED"/>
    <property type="match status" value="1"/>
</dbReference>
<comment type="caution">
    <text evidence="2">The sequence shown here is derived from an EMBL/GenBank/DDBJ whole genome shotgun (WGS) entry which is preliminary data.</text>
</comment>
<accession>A0A834TI02</accession>
<keyword evidence="3" id="KW-1185">Reference proteome</keyword>
<dbReference type="InterPro" id="IPR032675">
    <property type="entry name" value="LRR_dom_sf"/>
</dbReference>
<feature type="domain" description="FBD" evidence="1">
    <location>
        <begin position="263"/>
        <end position="335"/>
    </location>
</feature>
<dbReference type="EMBL" id="JAAIUW010000007">
    <property type="protein sequence ID" value="KAF7822567.1"/>
    <property type="molecule type" value="Genomic_DNA"/>
</dbReference>
<dbReference type="AlphaFoldDB" id="A0A834TI02"/>
<dbReference type="InterPro" id="IPR050232">
    <property type="entry name" value="FBL13/AtMIF1-like"/>
</dbReference>
<proteinExistence type="predicted"/>
<protein>
    <submittedName>
        <fullName evidence="2">F-box/FBD/LRR-repeat protein</fullName>
    </submittedName>
</protein>
<dbReference type="OrthoDB" id="612216at2759"/>
<gene>
    <name evidence="2" type="ORF">G2W53_020711</name>
</gene>
<sequence length="335" mass="38119">MVNIWFSAILNRRVRKFIIHGSSHKDFSSQPLFSCKSLVELVLNISCYLRVPADVNLPNLETLDLSGIRFTSNLNELVLSFPLLKKFECQNCTWSNVQNVSLQVPALEVVVLKFGGSVYVANTCTIKFCNSRLTDFSYDGSTSQDYVLLNPPSDIHVFINILVPQYRLEEEEEKEISLRACMLLKQFSQVEYLKLGQTKVFAKALGSLEDFPAFMMLRHLELGYVTGEMLLELLLKSPNLTTLDIKGISEFETELLGSAFVPHCLSSTLEVVKLGMHKGHDFEFCVAKFVMEHALVLKRLSFSWYSHQLKCKTKRVKDKLFSFKKASNTAIIEFS</sequence>
<organism evidence="2 3">
    <name type="scientific">Senna tora</name>
    <dbReference type="NCBI Taxonomy" id="362788"/>
    <lineage>
        <taxon>Eukaryota</taxon>
        <taxon>Viridiplantae</taxon>
        <taxon>Streptophyta</taxon>
        <taxon>Embryophyta</taxon>
        <taxon>Tracheophyta</taxon>
        <taxon>Spermatophyta</taxon>
        <taxon>Magnoliopsida</taxon>
        <taxon>eudicotyledons</taxon>
        <taxon>Gunneridae</taxon>
        <taxon>Pentapetalae</taxon>
        <taxon>rosids</taxon>
        <taxon>fabids</taxon>
        <taxon>Fabales</taxon>
        <taxon>Fabaceae</taxon>
        <taxon>Caesalpinioideae</taxon>
        <taxon>Cassia clade</taxon>
        <taxon>Senna</taxon>
    </lineage>
</organism>
<dbReference type="InterPro" id="IPR006566">
    <property type="entry name" value="FBD"/>
</dbReference>
<evidence type="ECO:0000259" key="1">
    <source>
        <dbReference type="SMART" id="SM00579"/>
    </source>
</evidence>
<dbReference type="SUPFAM" id="SSF52047">
    <property type="entry name" value="RNI-like"/>
    <property type="match status" value="1"/>
</dbReference>
<dbReference type="Pfam" id="PF08387">
    <property type="entry name" value="FBD"/>
    <property type="match status" value="1"/>
</dbReference>
<evidence type="ECO:0000313" key="3">
    <source>
        <dbReference type="Proteomes" id="UP000634136"/>
    </source>
</evidence>